<dbReference type="EMBL" id="LSSK01000004">
    <property type="protein sequence ID" value="OMH86389.1"/>
    <property type="molecule type" value="Genomic_DNA"/>
</dbReference>
<organism evidence="2 3">
    <name type="scientific">Zancudomyces culisetae</name>
    <name type="common">Gut fungus</name>
    <name type="synonym">Smittium culisetae</name>
    <dbReference type="NCBI Taxonomy" id="1213189"/>
    <lineage>
        <taxon>Eukaryota</taxon>
        <taxon>Fungi</taxon>
        <taxon>Fungi incertae sedis</taxon>
        <taxon>Zoopagomycota</taxon>
        <taxon>Kickxellomycotina</taxon>
        <taxon>Harpellomycetes</taxon>
        <taxon>Harpellales</taxon>
        <taxon>Legeriomycetaceae</taxon>
        <taxon>Zancudomyces</taxon>
    </lineage>
</organism>
<feature type="region of interest" description="Disordered" evidence="1">
    <location>
        <begin position="108"/>
        <end position="133"/>
    </location>
</feature>
<evidence type="ECO:0000256" key="1">
    <source>
        <dbReference type="SAM" id="MobiDB-lite"/>
    </source>
</evidence>
<sequence>MEMATSSISTLLLQGWNPLMKNPKSNEIICVTHGKEYQKVEYQQEKPNLEAKSESIPLVKNKQNIEKCVVCGSNYVNEADAAHLNLTPKQPAKAVDSTDQQAGYTIFEKHERSNGPSTEKGDRKTTGPTDGHKYTCSRTSSTCRVVVERTTRILEKKLNYLTDVLESTTDLSKISEILSLINDCASTIQKISQL</sequence>
<reference evidence="3" key="1">
    <citation type="submission" date="2017-01" db="EMBL/GenBank/DDBJ databases">
        <authorList>
            <person name="Wang Y."/>
            <person name="White M."/>
            <person name="Kvist S."/>
            <person name="Moncalvo J.-M."/>
        </authorList>
    </citation>
    <scope>NUCLEOTIDE SEQUENCE [LARGE SCALE GENOMIC DNA]</scope>
    <source>
        <strain evidence="3">COL-18-3</strain>
    </source>
</reference>
<comment type="caution">
    <text evidence="2">The sequence shown here is derived from an EMBL/GenBank/DDBJ whole genome shotgun (WGS) entry which is preliminary data.</text>
</comment>
<name>A0A1R1PZL9_ZANCU</name>
<gene>
    <name evidence="2" type="ORF">AX774_g36</name>
</gene>
<protein>
    <submittedName>
        <fullName evidence="2">Uncharacterized protein</fullName>
    </submittedName>
</protein>
<dbReference type="AlphaFoldDB" id="A0A1R1PZL9"/>
<dbReference type="Proteomes" id="UP000188320">
    <property type="component" value="Unassembled WGS sequence"/>
</dbReference>
<proteinExistence type="predicted"/>
<evidence type="ECO:0000313" key="3">
    <source>
        <dbReference type="Proteomes" id="UP000188320"/>
    </source>
</evidence>
<evidence type="ECO:0000313" key="2">
    <source>
        <dbReference type="EMBL" id="OMH86389.1"/>
    </source>
</evidence>
<keyword evidence="3" id="KW-1185">Reference proteome</keyword>
<accession>A0A1R1PZL9</accession>